<sequence>MTRSEERPATLASTFDFARRQRDPGFRRYLHDIGVTSQHDIVIAFDDEPVVSVVARIIHNHTSSPCLIAIPHPDEPYGFRMMFAEAGAARTHWPAKRPDPVQLGKDASIGMLYSALASSGEFVPGEWVRPVVFKQVPAQA</sequence>
<reference evidence="1 2" key="1">
    <citation type="submission" date="2023-08" db="EMBL/GenBank/DDBJ databases">
        <title>Phytohabitans sansha sp. nov., isolated from marine sediment.</title>
        <authorList>
            <person name="Zhao Y."/>
            <person name="Yi K."/>
        </authorList>
    </citation>
    <scope>NUCLEOTIDE SEQUENCE [LARGE SCALE GENOMIC DNA]</scope>
    <source>
        <strain evidence="1 2">ZYX-F-186</strain>
    </source>
</reference>
<accession>A0ABU0Z8D2</accession>
<dbReference type="EMBL" id="JAVHUY010000002">
    <property type="protein sequence ID" value="MDQ7903318.1"/>
    <property type="molecule type" value="Genomic_DNA"/>
</dbReference>
<keyword evidence="2" id="KW-1185">Reference proteome</keyword>
<evidence type="ECO:0000313" key="2">
    <source>
        <dbReference type="Proteomes" id="UP001230908"/>
    </source>
</evidence>
<comment type="caution">
    <text evidence="1">The sequence shown here is derived from an EMBL/GenBank/DDBJ whole genome shotgun (WGS) entry which is preliminary data.</text>
</comment>
<dbReference type="Proteomes" id="UP001230908">
    <property type="component" value="Unassembled WGS sequence"/>
</dbReference>
<proteinExistence type="predicted"/>
<name>A0ABU0Z8D2_9ACTN</name>
<evidence type="ECO:0000313" key="1">
    <source>
        <dbReference type="EMBL" id="MDQ7903318.1"/>
    </source>
</evidence>
<protein>
    <submittedName>
        <fullName evidence="1">Uncharacterized protein</fullName>
    </submittedName>
</protein>
<gene>
    <name evidence="1" type="ORF">RB614_02130</name>
</gene>
<dbReference type="RefSeq" id="WP_308710602.1">
    <property type="nucleotide sequence ID" value="NZ_JAVHUY010000002.1"/>
</dbReference>
<organism evidence="1 2">
    <name type="scientific">Phytohabitans maris</name>
    <dbReference type="NCBI Taxonomy" id="3071409"/>
    <lineage>
        <taxon>Bacteria</taxon>
        <taxon>Bacillati</taxon>
        <taxon>Actinomycetota</taxon>
        <taxon>Actinomycetes</taxon>
        <taxon>Micromonosporales</taxon>
        <taxon>Micromonosporaceae</taxon>
    </lineage>
</organism>